<dbReference type="AlphaFoldDB" id="A0A5J4RIM7"/>
<dbReference type="EMBL" id="SNRY01001111">
    <property type="protein sequence ID" value="KAA6333462.1"/>
    <property type="molecule type" value="Genomic_DNA"/>
</dbReference>
<evidence type="ECO:0000313" key="1">
    <source>
        <dbReference type="EMBL" id="KAA6333462.1"/>
    </source>
</evidence>
<dbReference type="GO" id="GO:0006400">
    <property type="term" value="P:tRNA modification"/>
    <property type="evidence" value="ECO:0007669"/>
    <property type="project" value="InterPro"/>
</dbReference>
<name>A0A5J4RIM7_9ZZZZ</name>
<protein>
    <submittedName>
        <fullName evidence="1">Uncharacterized protein</fullName>
    </submittedName>
</protein>
<accession>A0A5J4RIM7</accession>
<proteinExistence type="predicted"/>
<organism evidence="1">
    <name type="scientific">termite gut metagenome</name>
    <dbReference type="NCBI Taxonomy" id="433724"/>
    <lineage>
        <taxon>unclassified sequences</taxon>
        <taxon>metagenomes</taxon>
        <taxon>organismal metagenomes</taxon>
    </lineage>
</organism>
<dbReference type="SUPFAM" id="SSF51713">
    <property type="entry name" value="tRNA-guanine transglycosylase"/>
    <property type="match status" value="1"/>
</dbReference>
<sequence>MHRFYLTNNLGGGGTNVSRFVDYKQLFDLPNIGLLLNYYYLSGNFDIKMKFDTSLINTIHNYNDIADFLNVAKTYFTNCRSVSSFFKQNVEPTTINGYMLDNGCGNILRDLLQNDTYSSKLINKLIEPFHDFAELLKFDFAIALDYAMKYTYKDNESRDLKSKKLWQKLAGDEEINLSLITTTLELFKSKKYSHHIYAPIHGFDYSSFEDYSQKILETEQKIGSSFNGFALGGIADTRKLPNSVWSISSTISGEIKTGYIVSKLCQSVRSKTDRPLHILGAGSIYVLPFIINAGATSSDCHSAWRRASDGGFDKAKILIPLLNDKLEFINSKHALKYVRIRDIDDSYNFDFGYSIADLKKLYQSDNKENLYFAEILAFYEAIKQYDLIIRFTNTYSDFLQRLCKTTDNEFNTNYQILSDSLNQ</sequence>
<reference evidence="1" key="1">
    <citation type="submission" date="2019-03" db="EMBL/GenBank/DDBJ databases">
        <title>Single cell metagenomics reveals metabolic interactions within the superorganism composed of flagellate Streblomastix strix and complex community of Bacteroidetes bacteria on its surface.</title>
        <authorList>
            <person name="Treitli S.C."/>
            <person name="Kolisko M."/>
            <person name="Husnik F."/>
            <person name="Keeling P."/>
            <person name="Hampl V."/>
        </authorList>
    </citation>
    <scope>NUCLEOTIDE SEQUENCE</scope>
    <source>
        <strain evidence="1">STM</strain>
    </source>
</reference>
<comment type="caution">
    <text evidence="1">The sequence shown here is derived from an EMBL/GenBank/DDBJ whole genome shotgun (WGS) entry which is preliminary data.</text>
</comment>
<gene>
    <name evidence="1" type="ORF">EZS27_018130</name>
</gene>
<dbReference type="InterPro" id="IPR036511">
    <property type="entry name" value="TGT-like_sf"/>
</dbReference>
<dbReference type="Gene3D" id="3.20.20.105">
    <property type="entry name" value="Queuine tRNA-ribosyltransferase-like"/>
    <property type="match status" value="1"/>
</dbReference>